<dbReference type="Pfam" id="PF00561">
    <property type="entry name" value="Abhydrolase_1"/>
    <property type="match status" value="1"/>
</dbReference>
<dbReference type="PANTHER" id="PTHR43194:SF2">
    <property type="entry name" value="PEROXISOMAL MEMBRANE PROTEIN LPX1"/>
    <property type="match status" value="1"/>
</dbReference>
<name>A0AAE2ZIE3_9HYPH</name>
<keyword evidence="3" id="KW-1185">Reference proteome</keyword>
<gene>
    <name evidence="2" type="ORF">K1W69_04840</name>
</gene>
<dbReference type="SUPFAM" id="SSF53474">
    <property type="entry name" value="alpha/beta-Hydrolases"/>
    <property type="match status" value="1"/>
</dbReference>
<dbReference type="InterPro" id="IPR029058">
    <property type="entry name" value="AB_hydrolase_fold"/>
</dbReference>
<comment type="caution">
    <text evidence="2">The sequence shown here is derived from an EMBL/GenBank/DDBJ whole genome shotgun (WGS) entry which is preliminary data.</text>
</comment>
<dbReference type="GO" id="GO:0016787">
    <property type="term" value="F:hydrolase activity"/>
    <property type="evidence" value="ECO:0007669"/>
    <property type="project" value="UniProtKB-KW"/>
</dbReference>
<keyword evidence="2" id="KW-0378">Hydrolase</keyword>
<evidence type="ECO:0000313" key="2">
    <source>
        <dbReference type="EMBL" id="MBW8636509.1"/>
    </source>
</evidence>
<organism evidence="2 3">
    <name type="scientific">Flavimaribacter sediminis</name>
    <dbReference type="NCBI Taxonomy" id="2865987"/>
    <lineage>
        <taxon>Bacteria</taxon>
        <taxon>Pseudomonadati</taxon>
        <taxon>Pseudomonadota</taxon>
        <taxon>Alphaproteobacteria</taxon>
        <taxon>Hyphomicrobiales</taxon>
        <taxon>Rhizobiaceae</taxon>
        <taxon>Flavimaribacter</taxon>
    </lineage>
</organism>
<evidence type="ECO:0000259" key="1">
    <source>
        <dbReference type="Pfam" id="PF00561"/>
    </source>
</evidence>
<dbReference type="AlphaFoldDB" id="A0AAE2ZIE3"/>
<dbReference type="Gene3D" id="3.40.50.1820">
    <property type="entry name" value="alpha/beta hydrolase"/>
    <property type="match status" value="1"/>
</dbReference>
<dbReference type="InterPro" id="IPR050228">
    <property type="entry name" value="Carboxylesterase_BioH"/>
</dbReference>
<dbReference type="EMBL" id="JAICBX010000001">
    <property type="protein sequence ID" value="MBW8636509.1"/>
    <property type="molecule type" value="Genomic_DNA"/>
</dbReference>
<evidence type="ECO:0000313" key="3">
    <source>
        <dbReference type="Proteomes" id="UP001196509"/>
    </source>
</evidence>
<protein>
    <submittedName>
        <fullName evidence="2">Alpha/beta hydrolase</fullName>
    </submittedName>
</protein>
<dbReference type="Proteomes" id="UP001196509">
    <property type="component" value="Unassembled WGS sequence"/>
</dbReference>
<reference evidence="2" key="1">
    <citation type="submission" date="2021-08" db="EMBL/GenBank/DDBJ databases">
        <title>Hoeflea bacterium WL0058 sp. nov., isolated from the sediment.</title>
        <authorList>
            <person name="Wang L."/>
            <person name="Zhang D."/>
        </authorList>
    </citation>
    <scope>NUCLEOTIDE SEQUENCE</scope>
    <source>
        <strain evidence="2">WL0058</strain>
    </source>
</reference>
<dbReference type="InterPro" id="IPR000639">
    <property type="entry name" value="Epox_hydrolase-like"/>
</dbReference>
<sequence length="296" mass="32241">MPRPVERVRKFTGSHQNCLVATTFGAGGPPVVFLHGGGQTRHAWQATARTVARAGWTAISVDLRGHGDSDWIDGAHYNFDDFAKDALRLFQTIGKEYGEKPVAVGASLGGISSLIAQDLSGQDLLAGLVLVDVTPRMRRDGVEKILGFMGARAHEGFTSLEEAADTISAYLPNRNRPKSLSGLSKNLRRGEDGRYRWHWDPAFISGPHPIEPGQFTTEEKRVEAARALTIPTLLVRGRQSELVQDEHTEEFLEIAPHARLADVSGAGHMVAGDRNDLFQAAILDFLGDLRQGEATS</sequence>
<feature type="domain" description="AB hydrolase-1" evidence="1">
    <location>
        <begin position="29"/>
        <end position="270"/>
    </location>
</feature>
<dbReference type="InterPro" id="IPR000073">
    <property type="entry name" value="AB_hydrolase_1"/>
</dbReference>
<proteinExistence type="predicted"/>
<dbReference type="PRINTS" id="PR00412">
    <property type="entry name" value="EPOXHYDRLASE"/>
</dbReference>
<accession>A0AAE2ZIE3</accession>
<dbReference type="PANTHER" id="PTHR43194">
    <property type="entry name" value="HYDROLASE ALPHA/BETA FOLD FAMILY"/>
    <property type="match status" value="1"/>
</dbReference>